<evidence type="ECO:0000313" key="1">
    <source>
        <dbReference type="EMBL" id="KAK5632264.1"/>
    </source>
</evidence>
<sequence length="70" mass="7595">MVNFFFNSTSTGSRFMARRASLRSQPSMLTTSKREIAVNMNITSANVVKGACNMASGLKDVTLLTYARAA</sequence>
<gene>
    <name evidence="1" type="ORF">RRF57_007977</name>
</gene>
<dbReference type="Proteomes" id="UP001305414">
    <property type="component" value="Unassembled WGS sequence"/>
</dbReference>
<protein>
    <submittedName>
        <fullName evidence="1">Uncharacterized protein</fullName>
    </submittedName>
</protein>
<accession>A0AAN7UW90</accession>
<dbReference type="AlphaFoldDB" id="A0AAN7UW90"/>
<proteinExistence type="predicted"/>
<dbReference type="EMBL" id="JAWHQM010000023">
    <property type="protein sequence ID" value="KAK5632264.1"/>
    <property type="molecule type" value="Genomic_DNA"/>
</dbReference>
<organism evidence="1 2">
    <name type="scientific">Xylaria bambusicola</name>
    <dbReference type="NCBI Taxonomy" id="326684"/>
    <lineage>
        <taxon>Eukaryota</taxon>
        <taxon>Fungi</taxon>
        <taxon>Dikarya</taxon>
        <taxon>Ascomycota</taxon>
        <taxon>Pezizomycotina</taxon>
        <taxon>Sordariomycetes</taxon>
        <taxon>Xylariomycetidae</taxon>
        <taxon>Xylariales</taxon>
        <taxon>Xylariaceae</taxon>
        <taxon>Xylaria</taxon>
    </lineage>
</organism>
<name>A0AAN7UW90_9PEZI</name>
<keyword evidence="2" id="KW-1185">Reference proteome</keyword>
<reference evidence="1 2" key="1">
    <citation type="submission" date="2023-10" db="EMBL/GenBank/DDBJ databases">
        <title>Draft genome sequence of Xylaria bambusicola isolate GMP-LS, the root and basal stem rot pathogen of sugarcane in Indonesia.</title>
        <authorList>
            <person name="Selvaraj P."/>
            <person name="Muralishankar V."/>
            <person name="Muruganantham S."/>
            <person name="Sp S."/>
            <person name="Haryani S."/>
            <person name="Lau K.J.X."/>
            <person name="Naqvi N.I."/>
        </authorList>
    </citation>
    <scope>NUCLEOTIDE SEQUENCE [LARGE SCALE GENOMIC DNA]</scope>
    <source>
        <strain evidence="1">GMP-LS</strain>
    </source>
</reference>
<evidence type="ECO:0000313" key="2">
    <source>
        <dbReference type="Proteomes" id="UP001305414"/>
    </source>
</evidence>
<comment type="caution">
    <text evidence="1">The sequence shown here is derived from an EMBL/GenBank/DDBJ whole genome shotgun (WGS) entry which is preliminary data.</text>
</comment>